<comment type="caution">
    <text evidence="1">The sequence shown here is derived from an EMBL/GenBank/DDBJ whole genome shotgun (WGS) entry which is preliminary data.</text>
</comment>
<accession>A0ACA9PB26</accession>
<sequence>LIMGFANSKDTLPWVETPIEKKEKHSRRVTSLVPDSISGDSYDSNNSTAIIVNKMLNDAERKLISPDYMQSVDLLQQATIFGSAFASAKLAKLYLEGFNSIESNYKIAAAYYSIALKLILMIPHNLWE</sequence>
<keyword evidence="2" id="KW-1185">Reference proteome</keyword>
<dbReference type="EMBL" id="CAJVPT010029470">
    <property type="protein sequence ID" value="CAG8690933.1"/>
    <property type="molecule type" value="Genomic_DNA"/>
</dbReference>
<name>A0ACA9PB26_9GLOM</name>
<protein>
    <submittedName>
        <fullName evidence="1">6533_t:CDS:1</fullName>
    </submittedName>
</protein>
<proteinExistence type="predicted"/>
<dbReference type="Proteomes" id="UP000789525">
    <property type="component" value="Unassembled WGS sequence"/>
</dbReference>
<feature type="non-terminal residue" evidence="1">
    <location>
        <position position="1"/>
    </location>
</feature>
<evidence type="ECO:0000313" key="1">
    <source>
        <dbReference type="EMBL" id="CAG8690933.1"/>
    </source>
</evidence>
<feature type="non-terminal residue" evidence="1">
    <location>
        <position position="128"/>
    </location>
</feature>
<organism evidence="1 2">
    <name type="scientific">Acaulospora colombiana</name>
    <dbReference type="NCBI Taxonomy" id="27376"/>
    <lineage>
        <taxon>Eukaryota</taxon>
        <taxon>Fungi</taxon>
        <taxon>Fungi incertae sedis</taxon>
        <taxon>Mucoromycota</taxon>
        <taxon>Glomeromycotina</taxon>
        <taxon>Glomeromycetes</taxon>
        <taxon>Diversisporales</taxon>
        <taxon>Acaulosporaceae</taxon>
        <taxon>Acaulospora</taxon>
    </lineage>
</organism>
<evidence type="ECO:0000313" key="2">
    <source>
        <dbReference type="Proteomes" id="UP000789525"/>
    </source>
</evidence>
<gene>
    <name evidence="1" type="ORF">ACOLOM_LOCUS9827</name>
</gene>
<reference evidence="1" key="1">
    <citation type="submission" date="2021-06" db="EMBL/GenBank/DDBJ databases">
        <authorList>
            <person name="Kallberg Y."/>
            <person name="Tangrot J."/>
            <person name="Rosling A."/>
        </authorList>
    </citation>
    <scope>NUCLEOTIDE SEQUENCE</scope>
    <source>
        <strain evidence="1">CL356</strain>
    </source>
</reference>